<accession>A0A835RBW6</accession>
<evidence type="ECO:0000256" key="1">
    <source>
        <dbReference type="SAM" id="MobiDB-lite"/>
    </source>
</evidence>
<name>A0A835RBW6_VANPL</name>
<evidence type="ECO:0000313" key="2">
    <source>
        <dbReference type="EMBL" id="KAG0483527.1"/>
    </source>
</evidence>
<dbReference type="PANTHER" id="PTHR34120:SF3">
    <property type="entry name" value="OS04G0412700 PROTEIN"/>
    <property type="match status" value="1"/>
</dbReference>
<proteinExistence type="predicted"/>
<dbReference type="PANTHER" id="PTHR34120">
    <property type="entry name" value="EXPRESSED PROTEIN"/>
    <property type="match status" value="1"/>
</dbReference>
<gene>
    <name evidence="2" type="ORF">HPP92_011611</name>
</gene>
<evidence type="ECO:0000313" key="3">
    <source>
        <dbReference type="Proteomes" id="UP000639772"/>
    </source>
</evidence>
<reference evidence="2 3" key="1">
    <citation type="journal article" date="2020" name="Nat. Food">
        <title>A phased Vanilla planifolia genome enables genetic improvement of flavour and production.</title>
        <authorList>
            <person name="Hasing T."/>
            <person name="Tang H."/>
            <person name="Brym M."/>
            <person name="Khazi F."/>
            <person name="Huang T."/>
            <person name="Chambers A.H."/>
        </authorList>
    </citation>
    <scope>NUCLEOTIDE SEQUENCE [LARGE SCALE GENOMIC DNA]</scope>
    <source>
        <tissue evidence="2">Leaf</tissue>
    </source>
</reference>
<comment type="caution">
    <text evidence="2">The sequence shown here is derived from an EMBL/GenBank/DDBJ whole genome shotgun (WGS) entry which is preliminary data.</text>
</comment>
<dbReference type="EMBL" id="JADCNM010000005">
    <property type="protein sequence ID" value="KAG0483527.1"/>
    <property type="molecule type" value="Genomic_DNA"/>
</dbReference>
<feature type="compositionally biased region" description="Low complexity" evidence="1">
    <location>
        <begin position="69"/>
        <end position="87"/>
    </location>
</feature>
<organism evidence="2 3">
    <name type="scientific">Vanilla planifolia</name>
    <name type="common">Vanilla</name>
    <dbReference type="NCBI Taxonomy" id="51239"/>
    <lineage>
        <taxon>Eukaryota</taxon>
        <taxon>Viridiplantae</taxon>
        <taxon>Streptophyta</taxon>
        <taxon>Embryophyta</taxon>
        <taxon>Tracheophyta</taxon>
        <taxon>Spermatophyta</taxon>
        <taxon>Magnoliopsida</taxon>
        <taxon>Liliopsida</taxon>
        <taxon>Asparagales</taxon>
        <taxon>Orchidaceae</taxon>
        <taxon>Vanilloideae</taxon>
        <taxon>Vanilleae</taxon>
        <taxon>Vanilla</taxon>
    </lineage>
</organism>
<dbReference type="Proteomes" id="UP000639772">
    <property type="component" value="Unassembled WGS sequence"/>
</dbReference>
<sequence length="280" mass="29975">MPPVELDTRFGSGGDRKVACERQISLVAASATADLPLGKPDPQPQYLSLPFSEVHWVKVLHRRESTIGKSNPKSNRSSPKPNSSPRNLAAVTGAVAMKANGPIIAVPIKTKHSIFIGNSVRPVTNFWFFPQKNTVGSEKQKPAVPDPVSPKPSCFGSFFSRRVSDSSLSKSVSSVSDVEIQLKGVRCLASLAAFLRYRGGYPSIASEAAGDGSTKTSNDLSSDLTIPEGVVEGMTPELQAMERVSSGNEAEWRSDAVDGSDGRRLVLLEPLDREGVLGTR</sequence>
<dbReference type="AlphaFoldDB" id="A0A835RBW6"/>
<dbReference type="OrthoDB" id="696504at2759"/>
<feature type="region of interest" description="Disordered" evidence="1">
    <location>
        <begin position="65"/>
        <end position="87"/>
    </location>
</feature>
<protein>
    <submittedName>
        <fullName evidence="2">Uncharacterized protein</fullName>
    </submittedName>
</protein>